<protein>
    <submittedName>
        <fullName evidence="2">Uncharacterized protein</fullName>
    </submittedName>
</protein>
<accession>A0AAJ4IB77</accession>
<dbReference type="RefSeq" id="WP_337970890.1">
    <property type="nucleotide sequence ID" value="NZ_CP065217.1"/>
</dbReference>
<keyword evidence="1" id="KW-0812">Transmembrane</keyword>
<proteinExistence type="predicted"/>
<dbReference type="EMBL" id="CP065217">
    <property type="protein sequence ID" value="QPL53685.1"/>
    <property type="molecule type" value="Genomic_DNA"/>
</dbReference>
<evidence type="ECO:0000313" key="2">
    <source>
        <dbReference type="EMBL" id="QPL53685.1"/>
    </source>
</evidence>
<keyword evidence="1" id="KW-1133">Transmembrane helix</keyword>
<evidence type="ECO:0000256" key="1">
    <source>
        <dbReference type="SAM" id="Phobius"/>
    </source>
</evidence>
<reference evidence="2 3" key="1">
    <citation type="submission" date="2020-11" db="EMBL/GenBank/DDBJ databases">
        <title>Complete and Circularized Genome Assembly of a human isolate of Vibrio navarrensis biotype pommerensis with MiSeq and MinION Sequence Data.</title>
        <authorList>
            <person name="Schwartz K."/>
            <person name="Borowiak M."/>
            <person name="Deneke C."/>
            <person name="Balau V."/>
            <person name="Metelmann C."/>
            <person name="Strauch E."/>
        </authorList>
    </citation>
    <scope>NUCLEOTIDE SEQUENCE [LARGE SCALE GENOMIC DNA]</scope>
    <source>
        <strain evidence="2 3">20-VB00237</strain>
    </source>
</reference>
<feature type="transmembrane region" description="Helical" evidence="1">
    <location>
        <begin position="51"/>
        <end position="72"/>
    </location>
</feature>
<feature type="transmembrane region" description="Helical" evidence="1">
    <location>
        <begin position="13"/>
        <end position="31"/>
    </location>
</feature>
<evidence type="ECO:0000313" key="3">
    <source>
        <dbReference type="Proteomes" id="UP000594435"/>
    </source>
</evidence>
<name>A0AAJ4IB77_9VIBR</name>
<keyword evidence="1" id="KW-0472">Membrane</keyword>
<dbReference type="Proteomes" id="UP000594435">
    <property type="component" value="Chromosome 1"/>
</dbReference>
<organism evidence="2 3">
    <name type="scientific">Vibrio navarrensis</name>
    <dbReference type="NCBI Taxonomy" id="29495"/>
    <lineage>
        <taxon>Bacteria</taxon>
        <taxon>Pseudomonadati</taxon>
        <taxon>Pseudomonadota</taxon>
        <taxon>Gammaproteobacteria</taxon>
        <taxon>Vibrionales</taxon>
        <taxon>Vibrionaceae</taxon>
        <taxon>Vibrio</taxon>
    </lineage>
</organism>
<sequence length="81" mass="9360">MEPDYCKFVSNDFIFWGFTLLLLNGWVRFAITAKTGKWPQLPFNQDRVKLYKVGGSLAFIFCSILLFMVVHAKYFGACELP</sequence>
<dbReference type="AlphaFoldDB" id="A0AAJ4IB77"/>
<gene>
    <name evidence="2" type="ORF">I3X05_00420</name>
</gene>